<keyword evidence="6 13" id="KW-1133">Transmembrane helix</keyword>
<dbReference type="OrthoDB" id="6781668at2759"/>
<keyword evidence="4 13" id="KW-0812">Transmembrane</keyword>
<dbReference type="STRING" id="100816.A0A175WCK9"/>
<dbReference type="PANTHER" id="PTHR24161">
    <property type="entry name" value="ANK_REP_REGION DOMAIN-CONTAINING PROTEIN-RELATED"/>
    <property type="match status" value="1"/>
</dbReference>
<sequence>MAQQHDASGTPSANGAPTQPPSKSETATPKLNNEVELGSMPGDTAQNDIMQMARIGDIAGMEKLFETGEYDATYSDDEGITPLHWAAINNQYAMCKFLIERGAPINKKGGESVATPLQWAAQRCHYYTVHLLLQHGADPLITDAQGYNTLHISTFNGNLLLIVLLLHQGIPVDVEDAYGHTGLMWSAYKGYPACVDVFLRWGASVHTKDEQGFTALHWALVKGSPGCIQKLIEYGADRFAKTTTGKTPSITARELNTAPAWHKALYECGYDEDGNAIIPSWPGASYLLKDRRGFTTKFFFLWPFVLVWVTLVIFAGMPVYAGVPIGLLAAYTIQWVGKQVIAYAPPDMRQFERTPWMTGIFAASFTLVGLNWLFTIFPSTAFGTDGTGNWLLNFLFAVFFGLTAFFYVRSMVDDPGFVPKLNGIAEQKAVIDELISQWKYDESNFCVTCMIRTPLRSKHCRRCQRCVAKHDHHCPWVYNCIGINNHRHFFIYLINLTLGVVTYDWLVTLYFTALPGASECNILSPPLCRIINADAYTLLLAIWASLQLTWVSMLLFVQFIQVSRAMTTYENMFGVNHRSATSLASAFTSTGAPLDPSHNAPPTGADAPGGGNRHGHGHRHGGFLKHWARLLGVDTFIETARGRGAATNGVGGKHRRNRNPFNRGCVSNCRDFWCDPAPVFGRRETGAAVLGGTPVNYTEMYESPAVMEILRGGGAPRRAGGYEAVAGEDSV</sequence>
<dbReference type="AlphaFoldDB" id="A0A175WCK9"/>
<feature type="repeat" description="ANK" evidence="12">
    <location>
        <begin position="78"/>
        <end position="110"/>
    </location>
</feature>
<reference evidence="18" key="2">
    <citation type="submission" date="2015-06" db="EMBL/GenBank/DDBJ databases">
        <authorList>
            <person name="van de Sande W.W.J."/>
        </authorList>
    </citation>
    <scope>NUCLEOTIDE SEQUENCE [LARGE SCALE GENOMIC DNA]</scope>
    <source>
        <strain evidence="18">mm55</strain>
    </source>
</reference>
<dbReference type="InterPro" id="IPR002110">
    <property type="entry name" value="Ankyrin_rpt"/>
</dbReference>
<accession>A0A175WCK9</accession>
<feature type="compositionally biased region" description="Polar residues" evidence="14">
    <location>
        <begin position="1"/>
        <end position="31"/>
    </location>
</feature>
<evidence type="ECO:0000256" key="4">
    <source>
        <dbReference type="ARBA" id="ARBA00022692"/>
    </source>
</evidence>
<dbReference type="PROSITE" id="PS50088">
    <property type="entry name" value="ANK_REPEAT"/>
    <property type="match status" value="5"/>
</dbReference>
<keyword evidence="13 17" id="KW-0808">Transferase</keyword>
<feature type="transmembrane region" description="Helical" evidence="13">
    <location>
        <begin position="489"/>
        <end position="513"/>
    </location>
</feature>
<evidence type="ECO:0000256" key="3">
    <source>
        <dbReference type="ARBA" id="ARBA00010104"/>
    </source>
</evidence>
<feature type="repeat" description="ANK" evidence="12">
    <location>
        <begin position="112"/>
        <end position="144"/>
    </location>
</feature>
<evidence type="ECO:0000256" key="12">
    <source>
        <dbReference type="PROSITE-ProRule" id="PRU00023"/>
    </source>
</evidence>
<reference evidence="17 18" key="3">
    <citation type="submission" date="2016-01" db="EMBL/GenBank/DDBJ databases">
        <title>Madurella mycetomatis genome sequencing.</title>
        <authorList>
            <person name="Van De Sande W."/>
        </authorList>
    </citation>
    <scope>NUCLEOTIDE SEQUENCE [LARGE SCALE GENOMIC DNA]</scope>
    <source>
        <strain evidence="18">mm55</strain>
        <strain evidence="17">Mm55</strain>
    </source>
</reference>
<keyword evidence="9" id="KW-0564">Palmitate</keyword>
<comment type="similarity">
    <text evidence="3">Belongs to the DHHC palmitoyltransferase family. AKR/ZDHHC17 subfamily.</text>
</comment>
<feature type="domain" description="Palmitoyltransferase DHHC" evidence="15">
    <location>
        <begin position="440"/>
        <end position="572"/>
    </location>
</feature>
<evidence type="ECO:0000313" key="17">
    <source>
        <dbReference type="EMBL" id="KXX81252.1"/>
    </source>
</evidence>
<feature type="repeat" description="ANK" evidence="12">
    <location>
        <begin position="178"/>
        <end position="210"/>
    </location>
</feature>
<comment type="catalytic activity">
    <reaction evidence="11 13">
        <text>L-cysteinyl-[protein] + hexadecanoyl-CoA = S-hexadecanoyl-L-cysteinyl-[protein] + CoA</text>
        <dbReference type="Rhea" id="RHEA:36683"/>
        <dbReference type="Rhea" id="RHEA-COMP:10131"/>
        <dbReference type="Rhea" id="RHEA-COMP:11032"/>
        <dbReference type="ChEBI" id="CHEBI:29950"/>
        <dbReference type="ChEBI" id="CHEBI:57287"/>
        <dbReference type="ChEBI" id="CHEBI:57379"/>
        <dbReference type="ChEBI" id="CHEBI:74151"/>
        <dbReference type="EC" id="2.3.1.225"/>
    </reaction>
</comment>
<dbReference type="VEuPathDB" id="FungiDB:MMYC01_208917"/>
<keyword evidence="10" id="KW-0449">Lipoprotein</keyword>
<evidence type="ECO:0000256" key="10">
    <source>
        <dbReference type="ARBA" id="ARBA00023288"/>
    </source>
</evidence>
<dbReference type="EMBL" id="LCTW02000296">
    <property type="protein sequence ID" value="KXX75081.1"/>
    <property type="molecule type" value="Genomic_DNA"/>
</dbReference>
<dbReference type="GO" id="GO:0019706">
    <property type="term" value="F:protein-cysteine S-palmitoyltransferase activity"/>
    <property type="evidence" value="ECO:0007669"/>
    <property type="project" value="UniProtKB-EC"/>
</dbReference>
<dbReference type="InterPro" id="IPR001594">
    <property type="entry name" value="Palmitoyltrfase_DHHC"/>
</dbReference>
<dbReference type="SUPFAM" id="SSF48403">
    <property type="entry name" value="Ankyrin repeat"/>
    <property type="match status" value="1"/>
</dbReference>
<evidence type="ECO:0000256" key="1">
    <source>
        <dbReference type="ARBA" id="ARBA00002100"/>
    </source>
</evidence>
<evidence type="ECO:0000259" key="15">
    <source>
        <dbReference type="Pfam" id="PF01529"/>
    </source>
</evidence>
<reference evidence="17" key="1">
    <citation type="submission" date="2015-06" db="EMBL/GenBank/DDBJ databases">
        <authorList>
            <person name="Hoefler B.C."/>
            <person name="Straight P.D."/>
        </authorList>
    </citation>
    <scope>NUCLEOTIDE SEQUENCE [LARGE SCALE GENOMIC DNA]</scope>
    <source>
        <strain evidence="17">Mm55</strain>
    </source>
</reference>
<evidence type="ECO:0000256" key="7">
    <source>
        <dbReference type="ARBA" id="ARBA00023043"/>
    </source>
</evidence>
<comment type="function">
    <text evidence="1">Palmitoyltransferase specific for casein kinase 1.</text>
</comment>
<evidence type="ECO:0000256" key="14">
    <source>
        <dbReference type="SAM" id="MobiDB-lite"/>
    </source>
</evidence>
<comment type="domain">
    <text evidence="13">The DHHC domain is required for palmitoyltransferase activity.</text>
</comment>
<keyword evidence="8 13" id="KW-0472">Membrane</keyword>
<evidence type="ECO:0000256" key="2">
    <source>
        <dbReference type="ARBA" id="ARBA00004520"/>
    </source>
</evidence>
<feature type="repeat" description="ANK" evidence="12">
    <location>
        <begin position="211"/>
        <end position="243"/>
    </location>
</feature>
<feature type="region of interest" description="Disordered" evidence="14">
    <location>
        <begin position="594"/>
        <end position="619"/>
    </location>
</feature>
<evidence type="ECO:0000256" key="6">
    <source>
        <dbReference type="ARBA" id="ARBA00022989"/>
    </source>
</evidence>
<dbReference type="Pfam" id="PF12796">
    <property type="entry name" value="Ank_2"/>
    <property type="match status" value="2"/>
</dbReference>
<evidence type="ECO:0000313" key="18">
    <source>
        <dbReference type="Proteomes" id="UP000078237"/>
    </source>
</evidence>
<dbReference type="PROSITE" id="PS50216">
    <property type="entry name" value="DHHC"/>
    <property type="match status" value="1"/>
</dbReference>
<evidence type="ECO:0000256" key="11">
    <source>
        <dbReference type="ARBA" id="ARBA00048048"/>
    </source>
</evidence>
<evidence type="ECO:0000313" key="16">
    <source>
        <dbReference type="EMBL" id="KXX75081.1"/>
    </source>
</evidence>
<name>A0A175WCK9_9PEZI</name>
<feature type="repeat" description="ANK" evidence="12">
    <location>
        <begin position="145"/>
        <end position="177"/>
    </location>
</feature>
<dbReference type="EC" id="2.3.1.225" evidence="13"/>
<dbReference type="Pfam" id="PF01529">
    <property type="entry name" value="DHHC"/>
    <property type="match status" value="1"/>
</dbReference>
<feature type="transmembrane region" description="Helical" evidence="13">
    <location>
        <begin position="390"/>
        <end position="408"/>
    </location>
</feature>
<dbReference type="PROSITE" id="PS50297">
    <property type="entry name" value="ANK_REP_REGION"/>
    <property type="match status" value="3"/>
</dbReference>
<comment type="caution">
    <text evidence="17">The sequence shown here is derived from an EMBL/GenBank/DDBJ whole genome shotgun (WGS) entry which is preliminary data.</text>
</comment>
<keyword evidence="13" id="KW-0012">Acyltransferase</keyword>
<dbReference type="EMBL" id="LCTW02000039">
    <property type="protein sequence ID" value="KXX81252.1"/>
    <property type="molecule type" value="Genomic_DNA"/>
</dbReference>
<dbReference type="SMART" id="SM00248">
    <property type="entry name" value="ANK"/>
    <property type="match status" value="5"/>
</dbReference>
<feature type="region of interest" description="Disordered" evidence="14">
    <location>
        <begin position="1"/>
        <end position="44"/>
    </location>
</feature>
<dbReference type="InterPro" id="IPR036770">
    <property type="entry name" value="Ankyrin_rpt-contain_sf"/>
</dbReference>
<protein>
    <recommendedName>
        <fullName evidence="13">Palmitoyltransferase</fullName>
        <ecNumber evidence="13">2.3.1.225</ecNumber>
    </recommendedName>
</protein>
<dbReference type="VEuPathDB" id="FungiDB:MMYC01_203200"/>
<dbReference type="Gene3D" id="1.25.40.20">
    <property type="entry name" value="Ankyrin repeat-containing domain"/>
    <property type="match status" value="1"/>
</dbReference>
<evidence type="ECO:0000256" key="5">
    <source>
        <dbReference type="ARBA" id="ARBA00022737"/>
    </source>
</evidence>
<dbReference type="PANTHER" id="PTHR24161:SF85">
    <property type="entry name" value="PALMITOYLTRANSFERASE HIP14"/>
    <property type="match status" value="1"/>
</dbReference>
<evidence type="ECO:0000256" key="13">
    <source>
        <dbReference type="RuleBase" id="RU079119"/>
    </source>
</evidence>
<feature type="transmembrane region" description="Helical" evidence="13">
    <location>
        <begin position="298"/>
        <end position="317"/>
    </location>
</feature>
<dbReference type="GO" id="GO:0031901">
    <property type="term" value="C:early endosome membrane"/>
    <property type="evidence" value="ECO:0007669"/>
    <property type="project" value="UniProtKB-SubCell"/>
</dbReference>
<organism evidence="17 18">
    <name type="scientific">Madurella mycetomatis</name>
    <dbReference type="NCBI Taxonomy" id="100816"/>
    <lineage>
        <taxon>Eukaryota</taxon>
        <taxon>Fungi</taxon>
        <taxon>Dikarya</taxon>
        <taxon>Ascomycota</taxon>
        <taxon>Pezizomycotina</taxon>
        <taxon>Sordariomycetes</taxon>
        <taxon>Sordariomycetidae</taxon>
        <taxon>Sordariales</taxon>
        <taxon>Sordariales incertae sedis</taxon>
        <taxon>Madurella</taxon>
    </lineage>
</organism>
<evidence type="ECO:0000256" key="9">
    <source>
        <dbReference type="ARBA" id="ARBA00023139"/>
    </source>
</evidence>
<keyword evidence="5" id="KW-0677">Repeat</keyword>
<keyword evidence="18" id="KW-1185">Reference proteome</keyword>
<feature type="transmembrane region" description="Helical" evidence="13">
    <location>
        <begin position="356"/>
        <end position="378"/>
    </location>
</feature>
<feature type="transmembrane region" description="Helical" evidence="13">
    <location>
        <begin position="533"/>
        <end position="557"/>
    </location>
</feature>
<evidence type="ECO:0000256" key="8">
    <source>
        <dbReference type="ARBA" id="ARBA00023136"/>
    </source>
</evidence>
<gene>
    <name evidence="17" type="ORF">MMYC01_203200</name>
    <name evidence="16" type="ORF">MMYC01_208917</name>
</gene>
<dbReference type="Proteomes" id="UP000078237">
    <property type="component" value="Unassembled WGS sequence"/>
</dbReference>
<keyword evidence="7 12" id="KW-0040">ANK repeat</keyword>
<comment type="subcellular location">
    <subcellularLocation>
        <location evidence="2">Early endosome membrane</location>
        <topology evidence="2">Multi-pass membrane protein</topology>
    </subcellularLocation>
</comment>
<proteinExistence type="inferred from homology"/>